<dbReference type="Pfam" id="PF03480">
    <property type="entry name" value="DctP"/>
    <property type="match status" value="1"/>
</dbReference>
<protein>
    <submittedName>
        <fullName evidence="3">TRAP transporter substrate-binding protein DctP</fullName>
    </submittedName>
</protein>
<evidence type="ECO:0000313" key="3">
    <source>
        <dbReference type="EMBL" id="MFC5992975.1"/>
    </source>
</evidence>
<dbReference type="EMBL" id="JBHSQW010000004">
    <property type="protein sequence ID" value="MFC5992975.1"/>
    <property type="molecule type" value="Genomic_DNA"/>
</dbReference>
<proteinExistence type="predicted"/>
<feature type="signal peptide" evidence="2">
    <location>
        <begin position="1"/>
        <end position="26"/>
    </location>
</feature>
<dbReference type="NCBIfam" id="NF037995">
    <property type="entry name" value="TRAP_S1"/>
    <property type="match status" value="1"/>
</dbReference>
<evidence type="ECO:0000256" key="1">
    <source>
        <dbReference type="ARBA" id="ARBA00022729"/>
    </source>
</evidence>
<feature type="chain" id="PRO_5045142483" evidence="2">
    <location>
        <begin position="27"/>
        <end position="406"/>
    </location>
</feature>
<dbReference type="InterPro" id="IPR038404">
    <property type="entry name" value="TRAP_DctP_sf"/>
</dbReference>
<dbReference type="PANTHER" id="PTHR33376">
    <property type="match status" value="1"/>
</dbReference>
<dbReference type="RefSeq" id="WP_379582077.1">
    <property type="nucleotide sequence ID" value="NZ_JBHSQW010000004.1"/>
</dbReference>
<dbReference type="PROSITE" id="PS51257">
    <property type="entry name" value="PROKAR_LIPOPROTEIN"/>
    <property type="match status" value="1"/>
</dbReference>
<name>A0ABW1IXE1_9PSEU</name>
<dbReference type="InterPro" id="IPR018389">
    <property type="entry name" value="DctP_fam"/>
</dbReference>
<sequence>MKRRLLSLAIAASVLVLAGCSGGGPAASDGGGDTITLKAASPAAGPEHFNSTPLIAYLDAVKKASGGRIDYEIYYGGALVPAAEIGNALGDGTVDLGMILASYKPDDYQVSNWLSQAAFVGHTEAPGSVLEKSAADLEWWWTNDDARKADWTDNGIVPMLPGVTPSAAYQMLCREPVTNLAEARGRTVKTSGTAEVATAKAMGMASTSIPAAETFEALQRGVVDCVFNNPGGMAHNGFWDAAKHFTTVNLPPFITWGLFFSEATWDRLSPEDRAILWENLPAYLEKEMANAIDIETTFYQGAPAKGVTLHDADEGLRSAIRDQQRGVLQDLPARAPSVLTDPSAALQDYLGLHDKWNGMLKTDLGIASDDSWAQWASQQNVPAVPVAEFARKLYDEVLASRMPERP</sequence>
<keyword evidence="4" id="KW-1185">Reference proteome</keyword>
<dbReference type="Proteomes" id="UP001596302">
    <property type="component" value="Unassembled WGS sequence"/>
</dbReference>
<dbReference type="Gene3D" id="3.40.190.170">
    <property type="entry name" value="Bacterial extracellular solute-binding protein, family 7"/>
    <property type="match status" value="1"/>
</dbReference>
<evidence type="ECO:0000256" key="2">
    <source>
        <dbReference type="SAM" id="SignalP"/>
    </source>
</evidence>
<dbReference type="PANTHER" id="PTHR33376:SF5">
    <property type="entry name" value="EXTRACYTOPLASMIC SOLUTE RECEPTOR PROTEIN"/>
    <property type="match status" value="1"/>
</dbReference>
<comment type="caution">
    <text evidence="3">The sequence shown here is derived from an EMBL/GenBank/DDBJ whole genome shotgun (WGS) entry which is preliminary data.</text>
</comment>
<reference evidence="4" key="1">
    <citation type="journal article" date="2019" name="Int. J. Syst. Evol. Microbiol.">
        <title>The Global Catalogue of Microorganisms (GCM) 10K type strain sequencing project: providing services to taxonomists for standard genome sequencing and annotation.</title>
        <authorList>
            <consortium name="The Broad Institute Genomics Platform"/>
            <consortium name="The Broad Institute Genome Sequencing Center for Infectious Disease"/>
            <person name="Wu L."/>
            <person name="Ma J."/>
        </authorList>
    </citation>
    <scope>NUCLEOTIDE SEQUENCE [LARGE SCALE GENOMIC DNA]</scope>
    <source>
        <strain evidence="4">CCM 8391</strain>
    </source>
</reference>
<organism evidence="3 4">
    <name type="scientific">Pseudonocardia hispaniensis</name>
    <dbReference type="NCBI Taxonomy" id="904933"/>
    <lineage>
        <taxon>Bacteria</taxon>
        <taxon>Bacillati</taxon>
        <taxon>Actinomycetota</taxon>
        <taxon>Actinomycetes</taxon>
        <taxon>Pseudonocardiales</taxon>
        <taxon>Pseudonocardiaceae</taxon>
        <taxon>Pseudonocardia</taxon>
    </lineage>
</organism>
<accession>A0ABW1IXE1</accession>
<gene>
    <name evidence="3" type="primary">dctP</name>
    <name evidence="3" type="ORF">ACFQE5_01975</name>
</gene>
<keyword evidence="1 2" id="KW-0732">Signal</keyword>
<evidence type="ECO:0000313" key="4">
    <source>
        <dbReference type="Proteomes" id="UP001596302"/>
    </source>
</evidence>